<dbReference type="PANTHER" id="PTHR43347">
    <property type="entry name" value="ACYL-COA SYNTHETASE"/>
    <property type="match status" value="1"/>
</dbReference>
<dbReference type="OrthoDB" id="10253869at2759"/>
<keyword evidence="8" id="KW-1185">Reference proteome</keyword>
<evidence type="ECO:0000313" key="7">
    <source>
        <dbReference type="EMBL" id="CAB4013725.1"/>
    </source>
</evidence>
<dbReference type="InterPro" id="IPR008906">
    <property type="entry name" value="HATC_C_dom"/>
</dbReference>
<protein>
    <recommendedName>
        <fullName evidence="2">Acyl-CoA synthetase short-chain family member 3, mitochondrial</fullName>
        <ecNumber evidence="1">6.2.1.1</ecNumber>
    </recommendedName>
    <alternativeName>
        <fullName evidence="3">Acetate--CoA ligase 3</fullName>
    </alternativeName>
</protein>
<evidence type="ECO:0000256" key="1">
    <source>
        <dbReference type="ARBA" id="ARBA00013275"/>
    </source>
</evidence>
<feature type="domain" description="HAT C-terminal dimerisation" evidence="6">
    <location>
        <begin position="172"/>
        <end position="234"/>
    </location>
</feature>
<sequence>MRSTDGVLKRMRADDNEINDEIEAAIIVARNLGIEPMADFSRLHRLRRRSRRLNDNPSTATPLLNDITAFYRCEFFKFIDSLISTLGEKSQSLTNVFQPFLKVIDPDTPGSLDDARALVAALPSVFSQDTFATLHNEFKVFEHLHQRVQGEFHTDDKQPCRITRAANIALSLASKHGLFKLVSRVYQLFLTAAPSVCKNERSFSALRRIKNHLRSTMGTTRLNDCMLLAVERNLTHDIDLKKLALSVDQSLWKYVDDTTLSETISKKDQSRIQESVDADPDGKIIKKYNLSHFRNLFLAGEHCDNDTLKWASNVMKCPVLDHWWQTETGWPITAHSVGLGDVATEHLQTTGRPVPGYNVRVIKPDLTSCKKGEIVIRLPLPPGVASTLWKNDKRFLESYFEKYPGHYDSMDEGIIDFSGCVSIMTRADDVINVAGHRLSTKAIEEV</sequence>
<dbReference type="InterPro" id="IPR042099">
    <property type="entry name" value="ANL_N_sf"/>
</dbReference>
<evidence type="ECO:0000256" key="2">
    <source>
        <dbReference type="ARBA" id="ARBA00040004"/>
    </source>
</evidence>
<accession>A0A6S7I4P8</accession>
<evidence type="ECO:0000313" key="8">
    <source>
        <dbReference type="Proteomes" id="UP001152795"/>
    </source>
</evidence>
<dbReference type="EMBL" id="CACRXK020007997">
    <property type="protein sequence ID" value="CAB4013725.1"/>
    <property type="molecule type" value="Genomic_DNA"/>
</dbReference>
<evidence type="ECO:0000256" key="3">
    <source>
        <dbReference type="ARBA" id="ARBA00042755"/>
    </source>
</evidence>
<comment type="caution">
    <text evidence="7">The sequence shown here is derived from an EMBL/GenBank/DDBJ whole genome shotgun (WGS) entry which is preliminary data.</text>
</comment>
<gene>
    <name evidence="7" type="ORF">PACLA_8A030540</name>
</gene>
<dbReference type="Gene3D" id="3.40.50.12780">
    <property type="entry name" value="N-terminal domain of ligase-like"/>
    <property type="match status" value="1"/>
</dbReference>
<dbReference type="InterPro" id="IPR000873">
    <property type="entry name" value="AMP-dep_synth/lig_dom"/>
</dbReference>
<dbReference type="GO" id="GO:0003987">
    <property type="term" value="F:acetate-CoA ligase activity"/>
    <property type="evidence" value="ECO:0007669"/>
    <property type="project" value="UniProtKB-EC"/>
</dbReference>
<reference evidence="7" key="1">
    <citation type="submission" date="2020-04" db="EMBL/GenBank/DDBJ databases">
        <authorList>
            <person name="Alioto T."/>
            <person name="Alioto T."/>
            <person name="Gomez Garrido J."/>
        </authorList>
    </citation>
    <scope>NUCLEOTIDE SEQUENCE</scope>
    <source>
        <strain evidence="7">A484AB</strain>
    </source>
</reference>
<dbReference type="GO" id="GO:0050218">
    <property type="term" value="F:propionate-CoA ligase activity"/>
    <property type="evidence" value="ECO:0007669"/>
    <property type="project" value="TreeGrafter"/>
</dbReference>
<organism evidence="7 8">
    <name type="scientific">Paramuricea clavata</name>
    <name type="common">Red gorgonian</name>
    <name type="synonym">Violescent sea-whip</name>
    <dbReference type="NCBI Taxonomy" id="317549"/>
    <lineage>
        <taxon>Eukaryota</taxon>
        <taxon>Metazoa</taxon>
        <taxon>Cnidaria</taxon>
        <taxon>Anthozoa</taxon>
        <taxon>Octocorallia</taxon>
        <taxon>Malacalcyonacea</taxon>
        <taxon>Plexauridae</taxon>
        <taxon>Paramuricea</taxon>
    </lineage>
</organism>
<comment type="catalytic activity">
    <reaction evidence="4">
        <text>butanoate + ATP + CoA = butanoyl-CoA + AMP + diphosphate</text>
        <dbReference type="Rhea" id="RHEA:46172"/>
        <dbReference type="ChEBI" id="CHEBI:17968"/>
        <dbReference type="ChEBI" id="CHEBI:30616"/>
        <dbReference type="ChEBI" id="CHEBI:33019"/>
        <dbReference type="ChEBI" id="CHEBI:57287"/>
        <dbReference type="ChEBI" id="CHEBI:57371"/>
        <dbReference type="ChEBI" id="CHEBI:456215"/>
    </reaction>
    <physiologicalReaction direction="left-to-right" evidence="4">
        <dbReference type="Rhea" id="RHEA:46173"/>
    </physiologicalReaction>
</comment>
<dbReference type="EC" id="6.2.1.1" evidence="1"/>
<dbReference type="Proteomes" id="UP001152795">
    <property type="component" value="Unassembled WGS sequence"/>
</dbReference>
<dbReference type="SUPFAM" id="SSF56801">
    <property type="entry name" value="Acetyl-CoA synthetase-like"/>
    <property type="match status" value="1"/>
</dbReference>
<dbReference type="GO" id="GO:0005759">
    <property type="term" value="C:mitochondrial matrix"/>
    <property type="evidence" value="ECO:0007669"/>
    <property type="project" value="TreeGrafter"/>
</dbReference>
<evidence type="ECO:0000259" key="6">
    <source>
        <dbReference type="Pfam" id="PF05699"/>
    </source>
</evidence>
<dbReference type="GO" id="GO:0046983">
    <property type="term" value="F:protein dimerization activity"/>
    <property type="evidence" value="ECO:0007669"/>
    <property type="project" value="InterPro"/>
</dbReference>
<dbReference type="PANTHER" id="PTHR43347:SF3">
    <property type="entry name" value="ACYL-COA SYNTHETASE SHORT-CHAIN FAMILY MEMBER 3, MITOCHONDRIAL"/>
    <property type="match status" value="1"/>
</dbReference>
<dbReference type="Pfam" id="PF00501">
    <property type="entry name" value="AMP-binding"/>
    <property type="match status" value="1"/>
</dbReference>
<dbReference type="AlphaFoldDB" id="A0A6S7I4P8"/>
<evidence type="ECO:0000256" key="4">
    <source>
        <dbReference type="ARBA" id="ARBA00047935"/>
    </source>
</evidence>
<feature type="domain" description="AMP-dependent synthetase/ligase" evidence="5">
    <location>
        <begin position="285"/>
        <end position="379"/>
    </location>
</feature>
<dbReference type="Pfam" id="PF05699">
    <property type="entry name" value="Dimer_Tnp_hAT"/>
    <property type="match status" value="1"/>
</dbReference>
<name>A0A6S7I4P8_PARCT</name>
<proteinExistence type="predicted"/>
<evidence type="ECO:0000259" key="5">
    <source>
        <dbReference type="Pfam" id="PF00501"/>
    </source>
</evidence>